<dbReference type="PANTHER" id="PTHR30595">
    <property type="entry name" value="GLPR-RELATED TRANSCRIPTIONAL REPRESSOR"/>
    <property type="match status" value="1"/>
</dbReference>
<dbReference type="Gene3D" id="1.10.10.10">
    <property type="entry name" value="Winged helix-like DNA-binding domain superfamily/Winged helix DNA-binding domain"/>
    <property type="match status" value="1"/>
</dbReference>
<dbReference type="EMBL" id="VYDA01000422">
    <property type="protein sequence ID" value="MYH62359.1"/>
    <property type="molecule type" value="Genomic_DNA"/>
</dbReference>
<accession>A0A6B1G0D3</accession>
<name>A0A6B1G0D3_9CHLR</name>
<feature type="region of interest" description="Disordered" evidence="1">
    <location>
        <begin position="1"/>
        <end position="21"/>
    </location>
</feature>
<feature type="domain" description="Schlafen AlbA-2" evidence="2">
    <location>
        <begin position="25"/>
        <end position="120"/>
    </location>
</feature>
<dbReference type="Gene3D" id="3.30.950.30">
    <property type="entry name" value="Schlafen, AAA domain"/>
    <property type="match status" value="1"/>
</dbReference>
<dbReference type="Pfam" id="PF13749">
    <property type="entry name" value="HATPase_c_4"/>
    <property type="match status" value="1"/>
</dbReference>
<gene>
    <name evidence="3" type="ORF">F4148_11575</name>
</gene>
<proteinExistence type="predicted"/>
<reference evidence="3" key="1">
    <citation type="submission" date="2019-09" db="EMBL/GenBank/DDBJ databases">
        <title>Characterisation of the sponge microbiome using genome-centric metagenomics.</title>
        <authorList>
            <person name="Engelberts J.P."/>
            <person name="Robbins S.J."/>
            <person name="De Goeij J.M."/>
            <person name="Aranda M."/>
            <person name="Bell S.C."/>
            <person name="Webster N.S."/>
        </authorList>
    </citation>
    <scope>NUCLEOTIDE SEQUENCE</scope>
    <source>
        <strain evidence="3">SB0675_bin_29</strain>
    </source>
</reference>
<evidence type="ECO:0000256" key="1">
    <source>
        <dbReference type="SAM" id="MobiDB-lite"/>
    </source>
</evidence>
<dbReference type="Pfam" id="PF04326">
    <property type="entry name" value="SLFN_AlbA_2"/>
    <property type="match status" value="1"/>
</dbReference>
<sequence>MSDLRSLVDRGPGPRHAFLPSLTPDSLAETLVAFANGEGGTVVLGVDSNGSRGDQLVGDDVEGALRAALALCHPPMRTAWQQEETKSGPVVLLRVDRSSELHILSDGRALVRRGSENRPLSPSELEILVGNRAMGEFETEVVPGSAREDLDEEVIDEYLDRRQQRNPHGALLPKNRLLQQIGAIAADGSPTVSGMLLFGQEPQLFLPHSRAVFVKFDDSPGAFRTDERARLAKSAGSEATVYLGSDAGSFGYGRREEITGPLARIVERGWRVIWEEMGKKAVVKGLQREDQTEYPPFAVREALVNAVCHRDYRLRGSSVEIHMRPDSLEIISPGGLPAYITIENIVEEHYSRNPRLVNGLYQWGYIEELGLGVDRMIEDMVAAGHPPPLFDAKSHRFSVTLQNRKDLEKIIPEWEQHMNERQLKAMQFVQANGSISNRDYRQLCTHVGAETLRLDLVDLVDKKLLLKIGDKRGTRYILR</sequence>
<dbReference type="InterPro" id="IPR007421">
    <property type="entry name" value="Schlafen_AlbA_2_dom"/>
</dbReference>
<comment type="caution">
    <text evidence="3">The sequence shown here is derived from an EMBL/GenBank/DDBJ whole genome shotgun (WGS) entry which is preliminary data.</text>
</comment>
<evidence type="ECO:0000259" key="2">
    <source>
        <dbReference type="Pfam" id="PF04326"/>
    </source>
</evidence>
<dbReference type="InterPro" id="IPR036388">
    <property type="entry name" value="WH-like_DNA-bd_sf"/>
</dbReference>
<evidence type="ECO:0000313" key="3">
    <source>
        <dbReference type="EMBL" id="MYH62359.1"/>
    </source>
</evidence>
<organism evidence="3">
    <name type="scientific">Caldilineaceae bacterium SB0675_bin_29</name>
    <dbReference type="NCBI Taxonomy" id="2605266"/>
    <lineage>
        <taxon>Bacteria</taxon>
        <taxon>Bacillati</taxon>
        <taxon>Chloroflexota</taxon>
        <taxon>Caldilineae</taxon>
        <taxon>Caldilineales</taxon>
        <taxon>Caldilineaceae</taxon>
    </lineage>
</organism>
<dbReference type="PANTHER" id="PTHR30595:SF6">
    <property type="entry name" value="SCHLAFEN ALBA-2 DOMAIN-CONTAINING PROTEIN"/>
    <property type="match status" value="1"/>
</dbReference>
<dbReference type="AlphaFoldDB" id="A0A6B1G0D3"/>
<protein>
    <recommendedName>
        <fullName evidence="2">Schlafen AlbA-2 domain-containing protein</fullName>
    </recommendedName>
</protein>
<dbReference type="Gene3D" id="3.30.565.60">
    <property type="match status" value="1"/>
</dbReference>
<dbReference type="InterPro" id="IPR038475">
    <property type="entry name" value="RecG_C_sf"/>
</dbReference>
<dbReference type="InterPro" id="IPR038461">
    <property type="entry name" value="Schlafen_AlbA_2_dom_sf"/>
</dbReference>